<dbReference type="InterPro" id="IPR039793">
    <property type="entry name" value="UROS/Hem4"/>
</dbReference>
<dbReference type="CDD" id="cd06578">
    <property type="entry name" value="HemD"/>
    <property type="match status" value="1"/>
</dbReference>
<accession>A0A2P8GMG7</accession>
<dbReference type="RefSeq" id="WP_106533848.1">
    <property type="nucleotide sequence ID" value="NZ_PYAT01000008.1"/>
</dbReference>
<organism evidence="11 12">
    <name type="scientific">Planomicrobium soli</name>
    <dbReference type="NCBI Taxonomy" id="1176648"/>
    <lineage>
        <taxon>Bacteria</taxon>
        <taxon>Bacillati</taxon>
        <taxon>Bacillota</taxon>
        <taxon>Bacilli</taxon>
        <taxon>Bacillales</taxon>
        <taxon>Caryophanaceae</taxon>
        <taxon>Planomicrobium</taxon>
    </lineage>
</organism>
<dbReference type="EC" id="4.2.1.75" evidence="3 9"/>
<dbReference type="GO" id="GO:0006782">
    <property type="term" value="P:protoporphyrinogen IX biosynthetic process"/>
    <property type="evidence" value="ECO:0007669"/>
    <property type="project" value="UniProtKB-UniRule"/>
</dbReference>
<dbReference type="Proteomes" id="UP000242682">
    <property type="component" value="Unassembled WGS sequence"/>
</dbReference>
<keyword evidence="5 9" id="KW-0627">Porphyrin biosynthesis</keyword>
<dbReference type="PANTHER" id="PTHR38042:SF1">
    <property type="entry name" value="UROPORPHYRINOGEN-III SYNTHASE, CHLOROPLASTIC"/>
    <property type="match status" value="1"/>
</dbReference>
<dbReference type="InterPro" id="IPR003754">
    <property type="entry name" value="4pyrrol_synth_uPrphyn_synth"/>
</dbReference>
<evidence type="ECO:0000256" key="2">
    <source>
        <dbReference type="ARBA" id="ARBA00008133"/>
    </source>
</evidence>
<dbReference type="UniPathway" id="UPA00251">
    <property type="reaction ID" value="UER00320"/>
</dbReference>
<dbReference type="EMBL" id="PYAT01000008">
    <property type="protein sequence ID" value="PSL35167.1"/>
    <property type="molecule type" value="Genomic_DNA"/>
</dbReference>
<dbReference type="GO" id="GO:0006780">
    <property type="term" value="P:uroporphyrinogen III biosynthetic process"/>
    <property type="evidence" value="ECO:0007669"/>
    <property type="project" value="UniProtKB-UniRule"/>
</dbReference>
<evidence type="ECO:0000256" key="5">
    <source>
        <dbReference type="ARBA" id="ARBA00023244"/>
    </source>
</evidence>
<protein>
    <recommendedName>
        <fullName evidence="7 9">Uroporphyrinogen-III synthase</fullName>
        <ecNumber evidence="3 9">4.2.1.75</ecNumber>
    </recommendedName>
</protein>
<dbReference type="PANTHER" id="PTHR38042">
    <property type="entry name" value="UROPORPHYRINOGEN-III SYNTHASE, CHLOROPLASTIC"/>
    <property type="match status" value="1"/>
</dbReference>
<dbReference type="SUPFAM" id="SSF69618">
    <property type="entry name" value="HemD-like"/>
    <property type="match status" value="1"/>
</dbReference>
<comment type="caution">
    <text evidence="11">The sequence shown here is derived from an EMBL/GenBank/DDBJ whole genome shotgun (WGS) entry which is preliminary data.</text>
</comment>
<proteinExistence type="inferred from homology"/>
<evidence type="ECO:0000256" key="8">
    <source>
        <dbReference type="ARBA" id="ARBA00048617"/>
    </source>
</evidence>
<dbReference type="InterPro" id="IPR036108">
    <property type="entry name" value="4pyrrol_syn_uPrphyn_synt_sf"/>
</dbReference>
<keyword evidence="12" id="KW-1185">Reference proteome</keyword>
<comment type="pathway">
    <text evidence="1 9">Porphyrin-containing compound metabolism; protoporphyrin-IX biosynthesis; coproporphyrinogen-III from 5-aminolevulinate: step 3/4.</text>
</comment>
<feature type="domain" description="Tetrapyrrole biosynthesis uroporphyrinogen III synthase" evidence="10">
    <location>
        <begin position="27"/>
        <end position="219"/>
    </location>
</feature>
<dbReference type="Gene3D" id="3.40.50.10090">
    <property type="match status" value="2"/>
</dbReference>
<comment type="similarity">
    <text evidence="2 9">Belongs to the uroporphyrinogen-III synthase family.</text>
</comment>
<evidence type="ECO:0000256" key="4">
    <source>
        <dbReference type="ARBA" id="ARBA00023239"/>
    </source>
</evidence>
<gene>
    <name evidence="11" type="ORF">B0H99_10870</name>
</gene>
<evidence type="ECO:0000259" key="10">
    <source>
        <dbReference type="Pfam" id="PF02602"/>
    </source>
</evidence>
<reference evidence="11 12" key="1">
    <citation type="submission" date="2018-03" db="EMBL/GenBank/DDBJ databases">
        <title>Genomic Encyclopedia of Type Strains, Phase III (KMG-III): the genomes of soil and plant-associated and newly described type strains.</title>
        <authorList>
            <person name="Whitman W."/>
        </authorList>
    </citation>
    <scope>NUCLEOTIDE SEQUENCE [LARGE SCALE GENOMIC DNA]</scope>
    <source>
        <strain evidence="11 12">CGMCC 1.12259</strain>
    </source>
</reference>
<evidence type="ECO:0000256" key="3">
    <source>
        <dbReference type="ARBA" id="ARBA00013109"/>
    </source>
</evidence>
<evidence type="ECO:0000256" key="7">
    <source>
        <dbReference type="ARBA" id="ARBA00040167"/>
    </source>
</evidence>
<evidence type="ECO:0000256" key="1">
    <source>
        <dbReference type="ARBA" id="ARBA00004772"/>
    </source>
</evidence>
<name>A0A2P8GMG7_9BACL</name>
<dbReference type="OrthoDB" id="9815856at2"/>
<comment type="function">
    <text evidence="6 9">Catalyzes cyclization of the linear tetrapyrrole, hydroxymethylbilane, to the macrocyclic uroporphyrinogen III.</text>
</comment>
<evidence type="ECO:0000313" key="12">
    <source>
        <dbReference type="Proteomes" id="UP000242682"/>
    </source>
</evidence>
<comment type="catalytic activity">
    <reaction evidence="8 9">
        <text>hydroxymethylbilane = uroporphyrinogen III + H2O</text>
        <dbReference type="Rhea" id="RHEA:18965"/>
        <dbReference type="ChEBI" id="CHEBI:15377"/>
        <dbReference type="ChEBI" id="CHEBI:57308"/>
        <dbReference type="ChEBI" id="CHEBI:57845"/>
        <dbReference type="EC" id="4.2.1.75"/>
    </reaction>
</comment>
<evidence type="ECO:0000256" key="9">
    <source>
        <dbReference type="RuleBase" id="RU366031"/>
    </source>
</evidence>
<dbReference type="AlphaFoldDB" id="A0A2P8GMG7"/>
<evidence type="ECO:0000313" key="11">
    <source>
        <dbReference type="EMBL" id="PSL35167.1"/>
    </source>
</evidence>
<evidence type="ECO:0000256" key="6">
    <source>
        <dbReference type="ARBA" id="ARBA00037589"/>
    </source>
</evidence>
<keyword evidence="4 9" id="KW-0456">Lyase</keyword>
<dbReference type="GO" id="GO:0004852">
    <property type="term" value="F:uroporphyrinogen-III synthase activity"/>
    <property type="evidence" value="ECO:0007669"/>
    <property type="project" value="UniProtKB-UniRule"/>
</dbReference>
<dbReference type="Pfam" id="PF02602">
    <property type="entry name" value="HEM4"/>
    <property type="match status" value="1"/>
</dbReference>
<sequence length="234" mass="25659">MSKESLPLLQETVIFTGSKEPLEAMDRVRNLGGTAIYLPLIATAIRQSELPDFTAYEWLIFTSRNSAEAFCMLDVPVNSKIAAVGEKTAEVLEQHGCRVDFMPSVYSADRFIEEFPRAAGKAPCLFIKGSLAKNTIASMDMPVDEWVIYETTLNIDNAKKLAAIKNAVVLFASPSAVSAYREAGGDWQGIKVAAIGHVTRDAILQNRGHVDFIPEKYTILDALNEIVKGSCLDE</sequence>